<accession>A0A6I6GRP2</accession>
<gene>
    <name evidence="2" type="ORF">GLV81_06445</name>
</gene>
<evidence type="ECO:0000313" key="3">
    <source>
        <dbReference type="Proteomes" id="UP000426027"/>
    </source>
</evidence>
<keyword evidence="1" id="KW-0732">Signal</keyword>
<protein>
    <submittedName>
        <fullName evidence="2">Uncharacterized protein</fullName>
    </submittedName>
</protein>
<dbReference type="Proteomes" id="UP000426027">
    <property type="component" value="Chromosome"/>
</dbReference>
<feature type="signal peptide" evidence="1">
    <location>
        <begin position="1"/>
        <end position="25"/>
    </location>
</feature>
<dbReference type="RefSeq" id="WP_157477863.1">
    <property type="nucleotide sequence ID" value="NZ_CP046566.1"/>
</dbReference>
<dbReference type="AlphaFoldDB" id="A0A6I6GRP2"/>
<dbReference type="KEGG" id="fls:GLV81_06445"/>
<feature type="chain" id="PRO_5026140857" evidence="1">
    <location>
        <begin position="26"/>
        <end position="416"/>
    </location>
</feature>
<evidence type="ECO:0000256" key="1">
    <source>
        <dbReference type="SAM" id="SignalP"/>
    </source>
</evidence>
<name>A0A6I6GRP2_9BACT</name>
<keyword evidence="3" id="KW-1185">Reference proteome</keyword>
<dbReference type="EMBL" id="CP046566">
    <property type="protein sequence ID" value="QGW27779.1"/>
    <property type="molecule type" value="Genomic_DNA"/>
</dbReference>
<organism evidence="2 3">
    <name type="scientific">Phnomibacter ginsenosidimutans</name>
    <dbReference type="NCBI Taxonomy" id="2676868"/>
    <lineage>
        <taxon>Bacteria</taxon>
        <taxon>Pseudomonadati</taxon>
        <taxon>Bacteroidota</taxon>
        <taxon>Chitinophagia</taxon>
        <taxon>Chitinophagales</taxon>
        <taxon>Chitinophagaceae</taxon>
        <taxon>Phnomibacter</taxon>
    </lineage>
</organism>
<proteinExistence type="predicted"/>
<sequence>MAKILVIAKRHNLYNFFMLCFSVCAFVNTSVARTFVFKPVVAQALYSDTANWENRQYPGLQIEYGDTIVFESNGNYQQVIIDTNIIVRGYCHVKDSVYWMVPANTNITFQGLLYESIIERERLKANTTSEVTVAGKLFFNGAGATLLGIANISGNIVSDADVENALYQQKMSLKKAVVSGTVSGIGLQLSADSLAVDSSAVITIHSGYNMNGGSLNATFLHNKGKINLLYETQLTSNTIQNSGVINAGAITGQITNDGTIEVLQFPSNGFTANIHDVINTGTIKLYGSIYAPLMINGVNNEGVFQISDYLNEASANTWVTIEGMVLNTNQWIQTGTAAVAHMQGEYANAGNCYINGKTFFNSGIFTNNAVCVFSASTMTPAFQLANEFVNNGTLTFYGKVILSGQLKNYGTLNFNN</sequence>
<reference evidence="2 3" key="1">
    <citation type="submission" date="2019-11" db="EMBL/GenBank/DDBJ databases">
        <authorList>
            <person name="Im W.T."/>
        </authorList>
    </citation>
    <scope>NUCLEOTIDE SEQUENCE [LARGE SCALE GENOMIC DNA]</scope>
    <source>
        <strain evidence="2 3">SB-02</strain>
    </source>
</reference>
<evidence type="ECO:0000313" key="2">
    <source>
        <dbReference type="EMBL" id="QGW27779.1"/>
    </source>
</evidence>